<dbReference type="PANTHER" id="PTHR12526:SF572">
    <property type="entry name" value="BLL5144 PROTEIN"/>
    <property type="match status" value="1"/>
</dbReference>
<dbReference type="GO" id="GO:0005975">
    <property type="term" value="P:carbohydrate metabolic process"/>
    <property type="evidence" value="ECO:0007669"/>
    <property type="project" value="InterPro"/>
</dbReference>
<dbReference type="AlphaFoldDB" id="A0A916Y7V5"/>
<keyword evidence="2" id="KW-0808">Transferase</keyword>
<dbReference type="InterPro" id="IPR001296">
    <property type="entry name" value="Glyco_trans_1"/>
</dbReference>
<dbReference type="Pfam" id="PF00534">
    <property type="entry name" value="Glycos_transf_1"/>
    <property type="match status" value="1"/>
</dbReference>
<feature type="domain" description="Glycosyl transferase family 1" evidence="1">
    <location>
        <begin position="225"/>
        <end position="390"/>
    </location>
</feature>
<dbReference type="Proteomes" id="UP000625735">
    <property type="component" value="Unassembled WGS sequence"/>
</dbReference>
<dbReference type="PANTHER" id="PTHR12526">
    <property type="entry name" value="GLYCOSYLTRANSFERASE"/>
    <property type="match status" value="1"/>
</dbReference>
<dbReference type="Gene3D" id="3.40.50.2000">
    <property type="entry name" value="Glycogen Phosphorylase B"/>
    <property type="match status" value="2"/>
</dbReference>
<keyword evidence="3" id="KW-1185">Reference proteome</keyword>
<dbReference type="SUPFAM" id="SSF48208">
    <property type="entry name" value="Six-hairpin glycosidases"/>
    <property type="match status" value="1"/>
</dbReference>
<reference evidence="2" key="2">
    <citation type="submission" date="2020-09" db="EMBL/GenBank/DDBJ databases">
        <authorList>
            <person name="Sun Q."/>
            <person name="Zhou Y."/>
        </authorList>
    </citation>
    <scope>NUCLEOTIDE SEQUENCE</scope>
    <source>
        <strain evidence="2">CGMCC 1.12506</strain>
    </source>
</reference>
<accession>A0A916Y7V5</accession>
<evidence type="ECO:0000259" key="1">
    <source>
        <dbReference type="Pfam" id="PF00534"/>
    </source>
</evidence>
<organism evidence="2 3">
    <name type="scientific">Flavobacterium orientale</name>
    <dbReference type="NCBI Taxonomy" id="1756020"/>
    <lineage>
        <taxon>Bacteria</taxon>
        <taxon>Pseudomonadati</taxon>
        <taxon>Bacteroidota</taxon>
        <taxon>Flavobacteriia</taxon>
        <taxon>Flavobacteriales</taxon>
        <taxon>Flavobacteriaceae</taxon>
        <taxon>Flavobacterium</taxon>
    </lineage>
</organism>
<sequence length="776" mass="88598">MIQKFNTATHLILKFSKKKKLDVRTEFRLPKEKAPLTPKILLIATYPPRECGIASYTYDLKKALDDHFEDCFNVKVCALAAENENHIYDSEAVECFLNTEDSKSYRALATRINFSTEIEMVMVQHEFGLFKKNEEAFLTFLGSLQKPFIVAFHTILPEPNSELKIHVQKMASLAAGVTVMTKSASELLVSIYGLPEEKVTIISHGTHLVEHADKNLLKEKYSLLHRKVISTFGFLGPGKNIETTIEALPTLIEKHKDLLFLIVGKTHPTLFKHQGDTYRESLKKRVAELHLENYVKFVNKFVPLPELLDYLQLSDCYVFTSIDPNQAVSGTFSYAVSCGCPIVSTPIPHAREVLTQENGVLFDFGNSQQLAEKLNRLLDDRDLLQTMKMKALSISAATSWQNAAIAHGQLFAKQIHRDLPLQYKKPPLNVNHLKNMTTDVGMLQFSKITTPDLDSGYTLDDNARALISAGQYFKQTQNQVDFNLMMTYLTFILKCQRPTGLFLNYVDQHQKFTRQNTEVNLEDANGRAIWALGYVYHLLQEENELSFRSNEYIRKAVYAFIPAFRHFNSPRAIGFAIKGLYYFYQKEDDADLLLIIREAAQKLVTLYEYNADENWLWFEPYLTYANSVLPEALLFAWKCTGEPIYKEIAKTSFDFLLSKIFVSDTIKVISNQHWLLKGNEEKVTLPGGEQPIDVAYTILALQQFSLAFPLDDYEARMEVAFSWFLGNNHLNQIVYNYCTGGCHDGIEEKNVNLNQGAESTVSYLLARMVFEKLDGF</sequence>
<protein>
    <submittedName>
        <fullName evidence="2">Glycosyl transferase</fullName>
    </submittedName>
</protein>
<reference evidence="2" key="1">
    <citation type="journal article" date="2014" name="Int. J. Syst. Evol. Microbiol.">
        <title>Complete genome sequence of Corynebacterium casei LMG S-19264T (=DSM 44701T), isolated from a smear-ripened cheese.</title>
        <authorList>
            <consortium name="US DOE Joint Genome Institute (JGI-PGF)"/>
            <person name="Walter F."/>
            <person name="Albersmeier A."/>
            <person name="Kalinowski J."/>
            <person name="Ruckert C."/>
        </authorList>
    </citation>
    <scope>NUCLEOTIDE SEQUENCE</scope>
    <source>
        <strain evidence="2">CGMCC 1.12506</strain>
    </source>
</reference>
<proteinExistence type="predicted"/>
<dbReference type="SUPFAM" id="SSF53756">
    <property type="entry name" value="UDP-Glycosyltransferase/glycogen phosphorylase"/>
    <property type="match status" value="1"/>
</dbReference>
<dbReference type="InterPro" id="IPR008928">
    <property type="entry name" value="6-hairpin_glycosidase_sf"/>
</dbReference>
<evidence type="ECO:0000313" key="2">
    <source>
        <dbReference type="EMBL" id="GGD34626.1"/>
    </source>
</evidence>
<dbReference type="GO" id="GO:0016757">
    <property type="term" value="F:glycosyltransferase activity"/>
    <property type="evidence" value="ECO:0007669"/>
    <property type="project" value="InterPro"/>
</dbReference>
<comment type="caution">
    <text evidence="2">The sequence shown here is derived from an EMBL/GenBank/DDBJ whole genome shotgun (WGS) entry which is preliminary data.</text>
</comment>
<evidence type="ECO:0000313" key="3">
    <source>
        <dbReference type="Proteomes" id="UP000625735"/>
    </source>
</evidence>
<dbReference type="EMBL" id="BMFG01000012">
    <property type="protein sequence ID" value="GGD34626.1"/>
    <property type="molecule type" value="Genomic_DNA"/>
</dbReference>
<gene>
    <name evidence="2" type="ORF">GCM10011343_25640</name>
</gene>
<dbReference type="RefSeq" id="WP_188362992.1">
    <property type="nucleotide sequence ID" value="NZ_BMFG01000012.1"/>
</dbReference>
<name>A0A916Y7V5_9FLAO</name>